<dbReference type="STRING" id="1513271.XM47_03040"/>
<dbReference type="GO" id="GO:0016757">
    <property type="term" value="F:glycosyltransferase activity"/>
    <property type="evidence" value="ECO:0007669"/>
    <property type="project" value="InterPro"/>
</dbReference>
<name>A0A0J8H0K1_9ALTE</name>
<dbReference type="SUPFAM" id="SSF53756">
    <property type="entry name" value="UDP-Glycosyltransferase/glycogen phosphorylase"/>
    <property type="match status" value="1"/>
</dbReference>
<evidence type="ECO:0000259" key="1">
    <source>
        <dbReference type="Pfam" id="PF00534"/>
    </source>
</evidence>
<evidence type="ECO:0000313" key="2">
    <source>
        <dbReference type="EMBL" id="KMT66528.1"/>
    </source>
</evidence>
<evidence type="ECO:0000313" key="3">
    <source>
        <dbReference type="Proteomes" id="UP000037600"/>
    </source>
</evidence>
<dbReference type="Proteomes" id="UP000037600">
    <property type="component" value="Unassembled WGS sequence"/>
</dbReference>
<dbReference type="OrthoDB" id="9769600at2"/>
<comment type="caution">
    <text evidence="2">The sequence shown here is derived from an EMBL/GenBank/DDBJ whole genome shotgun (WGS) entry which is preliminary data.</text>
</comment>
<accession>A0A0J8H0K1</accession>
<sequence>MFEFIVFAEDWGRHPSSTQHLFSQLSEFYPVTWVNSVGMRKPSICYSDTKRVWEKAQQLLTQAKPDTSQKYATEFPVIAPKVLPWHDLSLVNKLNKRQVHQQLADLLPERKTSTKVQRVYWLSVPTAISMIEPQPDDLIVYYCGDDFSGLAGVDYKLVKPWEEQLIRQADLIVIVNELLQNKMPKYKTLLCRHGVDYELFSQPKAKHSYFTQLDPNKPVIGFYGSLSNWLDQDMLVYAANQRPNYNFVFVGNTHTNVDKLLEQDNCFLFDAVEHEALPQLAQHWDVSVLPFKLNKQIMACDPLKLREYLAVGTEVVSTDFPAAARYSTVNIIQNKQDFVLELDRIINGTLKQKQAASLTNQASVEQESWINKAGIIVDHLDMLCKLNQLKQA</sequence>
<dbReference type="InterPro" id="IPR001296">
    <property type="entry name" value="Glyco_trans_1"/>
</dbReference>
<dbReference type="EMBL" id="LAZL01000003">
    <property type="protein sequence ID" value="KMT66528.1"/>
    <property type="molecule type" value="Genomic_DNA"/>
</dbReference>
<reference evidence="2 3" key="1">
    <citation type="submission" date="2015-04" db="EMBL/GenBank/DDBJ databases">
        <title>Draft Genome Sequence of the Novel Agar-Digesting Marine Bacterium Q1.</title>
        <authorList>
            <person name="Li Y."/>
            <person name="Li D."/>
            <person name="Chen G."/>
            <person name="Du Z."/>
        </authorList>
    </citation>
    <scope>NUCLEOTIDE SEQUENCE [LARGE SCALE GENOMIC DNA]</scope>
    <source>
        <strain evidence="2 3">Q1</strain>
    </source>
</reference>
<proteinExistence type="predicted"/>
<dbReference type="PATRIC" id="fig|1513271.3.peg.634"/>
<dbReference type="Gene3D" id="3.40.50.2000">
    <property type="entry name" value="Glycogen Phosphorylase B"/>
    <property type="match status" value="1"/>
</dbReference>
<organism evidence="2 3">
    <name type="scientific">Catenovulum maritimum</name>
    <dbReference type="NCBI Taxonomy" id="1513271"/>
    <lineage>
        <taxon>Bacteria</taxon>
        <taxon>Pseudomonadati</taxon>
        <taxon>Pseudomonadota</taxon>
        <taxon>Gammaproteobacteria</taxon>
        <taxon>Alteromonadales</taxon>
        <taxon>Alteromonadaceae</taxon>
        <taxon>Catenovulum</taxon>
    </lineage>
</organism>
<gene>
    <name evidence="2" type="ORF">XM47_03040</name>
</gene>
<dbReference type="Pfam" id="PF00534">
    <property type="entry name" value="Glycos_transf_1"/>
    <property type="match status" value="1"/>
</dbReference>
<feature type="domain" description="Glycosyl transferase family 1" evidence="1">
    <location>
        <begin position="212"/>
        <end position="326"/>
    </location>
</feature>
<protein>
    <recommendedName>
        <fullName evidence="1">Glycosyl transferase family 1 domain-containing protein</fullName>
    </recommendedName>
</protein>
<dbReference type="AlphaFoldDB" id="A0A0J8H0K1"/>
<dbReference type="RefSeq" id="WP_048689482.1">
    <property type="nucleotide sequence ID" value="NZ_KQ130483.1"/>
</dbReference>
<keyword evidence="3" id="KW-1185">Reference proteome</keyword>